<comment type="caution">
    <text evidence="2">The sequence shown here is derived from an EMBL/GenBank/DDBJ whole genome shotgun (WGS) entry which is preliminary data.</text>
</comment>
<dbReference type="SMART" id="SM01343">
    <property type="entry name" value="FATC"/>
    <property type="match status" value="1"/>
</dbReference>
<dbReference type="GO" id="GO:0005634">
    <property type="term" value="C:nucleus"/>
    <property type="evidence" value="ECO:0007669"/>
    <property type="project" value="TreeGrafter"/>
</dbReference>
<reference evidence="3" key="1">
    <citation type="journal article" date="2015" name="PLoS Genet.">
        <title>Genome Sequence and Transcriptome Analyses of Chrysochromulina tobin: Metabolic Tools for Enhanced Algal Fitness in the Prominent Order Prymnesiales (Haptophyceae).</title>
        <authorList>
            <person name="Hovde B.T."/>
            <person name="Deodato C.R."/>
            <person name="Hunsperger H.M."/>
            <person name="Ryken S.A."/>
            <person name="Yost W."/>
            <person name="Jha R.K."/>
            <person name="Patterson J."/>
            <person name="Monnat R.J. Jr."/>
            <person name="Barlow S.B."/>
            <person name="Starkenburg S.R."/>
            <person name="Cattolico R.A."/>
        </authorList>
    </citation>
    <scope>NUCLEOTIDE SEQUENCE</scope>
    <source>
        <strain evidence="3">CCMP291</strain>
    </source>
</reference>
<sequence length="544" mass="57459">MAPVVDAPKTLVTTLGLRGPAALVLAEMMHEHPQLHMQLSSTWDAIVRHLGPSPTERLLHAIGELVNLCLAQPPCTNSVPSSVTQALAAIDAAFGLSGTEAAPMDTSSDADGGGAPASLPLALRSERLETSCWPLAMLQQPLMEVPAQYACQERSPALDQHALVERFQAAVGVHLDRASGETTRIITLRADDGTSHSFALRRAPLRRPHAPLGHERMGQLARLLNARLLGAREARRRSLVVHVPACVRLGGGLSLVASGAVPRLSLTSALALSSALAGAQSDASQSLQSVHATALAHQRALARAPPAEEPRARQERLREAFQDAISATPEDALSRALYGCAPSAGVLWDLQRRITSQLGLHALLTHALQLSATLPETIVLRRDTGAVELLEFTSFGAGASPKDVMPIDEVPFRLTRTLQQFITPLGIDGPFSGAFCAAAECLANQNKCPLPQWLDALARREGGPSGGDPDDTASAALAQGLVPWGCSGLKAAERVQNLSPVLLARSAAGNRPMADVHAKVRSLIDAATNTDNLCAMPSGWMAWL</sequence>
<evidence type="ECO:0000313" key="2">
    <source>
        <dbReference type="EMBL" id="KOO26141.1"/>
    </source>
</evidence>
<dbReference type="EMBL" id="JWZX01002886">
    <property type="protein sequence ID" value="KOO26141.1"/>
    <property type="molecule type" value="Genomic_DNA"/>
</dbReference>
<dbReference type="GO" id="GO:0006355">
    <property type="term" value="P:regulation of DNA-templated transcription"/>
    <property type="evidence" value="ECO:0007669"/>
    <property type="project" value="TreeGrafter"/>
</dbReference>
<name>A0A0M0JHR5_9EUKA</name>
<proteinExistence type="predicted"/>
<dbReference type="PROSITE" id="PS51190">
    <property type="entry name" value="FATC"/>
    <property type="match status" value="1"/>
</dbReference>
<dbReference type="OrthoDB" id="5570127at2759"/>
<dbReference type="Proteomes" id="UP000037460">
    <property type="component" value="Unassembled WGS sequence"/>
</dbReference>
<evidence type="ECO:0000259" key="1">
    <source>
        <dbReference type="PROSITE" id="PS51190"/>
    </source>
</evidence>
<dbReference type="GO" id="GO:0000124">
    <property type="term" value="C:SAGA complex"/>
    <property type="evidence" value="ECO:0007669"/>
    <property type="project" value="TreeGrafter"/>
</dbReference>
<gene>
    <name evidence="2" type="ORF">Ctob_002735</name>
</gene>
<evidence type="ECO:0000313" key="3">
    <source>
        <dbReference type="Proteomes" id="UP000037460"/>
    </source>
</evidence>
<dbReference type="GO" id="GO:0006281">
    <property type="term" value="P:DNA repair"/>
    <property type="evidence" value="ECO:0007669"/>
    <property type="project" value="TreeGrafter"/>
</dbReference>
<dbReference type="InterPro" id="IPR003152">
    <property type="entry name" value="FATC_dom"/>
</dbReference>
<feature type="domain" description="FATC" evidence="1">
    <location>
        <begin position="512"/>
        <end position="544"/>
    </location>
</feature>
<dbReference type="InterPro" id="IPR011009">
    <property type="entry name" value="Kinase-like_dom_sf"/>
</dbReference>
<dbReference type="InterPro" id="IPR050517">
    <property type="entry name" value="DDR_Repair_Kinase"/>
</dbReference>
<dbReference type="AlphaFoldDB" id="A0A0M0JHR5"/>
<accession>A0A0M0JHR5</accession>
<dbReference type="GO" id="GO:0035267">
    <property type="term" value="C:NuA4 histone acetyltransferase complex"/>
    <property type="evidence" value="ECO:0007669"/>
    <property type="project" value="TreeGrafter"/>
</dbReference>
<dbReference type="Pfam" id="PF02260">
    <property type="entry name" value="FATC"/>
    <property type="match status" value="1"/>
</dbReference>
<dbReference type="SUPFAM" id="SSF56112">
    <property type="entry name" value="Protein kinase-like (PK-like)"/>
    <property type="match status" value="1"/>
</dbReference>
<organism evidence="2 3">
    <name type="scientific">Chrysochromulina tobinii</name>
    <dbReference type="NCBI Taxonomy" id="1460289"/>
    <lineage>
        <taxon>Eukaryota</taxon>
        <taxon>Haptista</taxon>
        <taxon>Haptophyta</taxon>
        <taxon>Prymnesiophyceae</taxon>
        <taxon>Prymnesiales</taxon>
        <taxon>Chrysochromulinaceae</taxon>
        <taxon>Chrysochromulina</taxon>
    </lineage>
</organism>
<keyword evidence="3" id="KW-1185">Reference proteome</keyword>
<dbReference type="PANTHER" id="PTHR11139">
    <property type="entry name" value="ATAXIA TELANGIECTASIA MUTATED ATM -RELATED"/>
    <property type="match status" value="1"/>
</dbReference>
<protein>
    <submittedName>
        <fullName evidence="2">Transformation transcription domain-associated protein</fullName>
    </submittedName>
</protein>
<dbReference type="PANTHER" id="PTHR11139:SF1">
    <property type="entry name" value="TRANSFORMATION_TRANSCRIPTION DOMAIN-ASSOCIATED PROTEIN"/>
    <property type="match status" value="1"/>
</dbReference>